<dbReference type="InterPro" id="IPR041698">
    <property type="entry name" value="Methyltransf_25"/>
</dbReference>
<dbReference type="PANTHER" id="PTHR43464:SF23">
    <property type="entry name" value="JUVENILE HORMONE ACID O-METHYLTRANSFERASE"/>
    <property type="match status" value="1"/>
</dbReference>
<evidence type="ECO:0000313" key="3">
    <source>
        <dbReference type="Proteomes" id="UP000188836"/>
    </source>
</evidence>
<name>A0A1W0B5N2_9NOCA</name>
<keyword evidence="3" id="KW-1185">Reference proteome</keyword>
<evidence type="ECO:0000259" key="1">
    <source>
        <dbReference type="Pfam" id="PF13649"/>
    </source>
</evidence>
<dbReference type="PANTHER" id="PTHR43464">
    <property type="entry name" value="METHYLTRANSFERASE"/>
    <property type="match status" value="1"/>
</dbReference>
<comment type="caution">
    <text evidence="2">The sequence shown here is derived from an EMBL/GenBank/DDBJ whole genome shotgun (WGS) entry which is preliminary data.</text>
</comment>
<dbReference type="Pfam" id="PF13649">
    <property type="entry name" value="Methyltransf_25"/>
    <property type="match status" value="1"/>
</dbReference>
<dbReference type="EMBL" id="MUMY01000008">
    <property type="protein sequence ID" value="ONM48753.1"/>
    <property type="molecule type" value="Genomic_DNA"/>
</dbReference>
<feature type="domain" description="Methyltransferase" evidence="1">
    <location>
        <begin position="50"/>
        <end position="144"/>
    </location>
</feature>
<dbReference type="SUPFAM" id="SSF53335">
    <property type="entry name" value="S-adenosyl-L-methionine-dependent methyltransferases"/>
    <property type="match status" value="1"/>
</dbReference>
<proteinExistence type="predicted"/>
<protein>
    <recommendedName>
        <fullName evidence="1">Methyltransferase domain-containing protein</fullName>
    </recommendedName>
</protein>
<evidence type="ECO:0000313" key="2">
    <source>
        <dbReference type="EMBL" id="ONM48753.1"/>
    </source>
</evidence>
<gene>
    <name evidence="2" type="ORF">B0T46_11720</name>
</gene>
<dbReference type="Gene3D" id="3.40.50.150">
    <property type="entry name" value="Vaccinia Virus protein VP39"/>
    <property type="match status" value="1"/>
</dbReference>
<dbReference type="AlphaFoldDB" id="A0A1W0B5N2"/>
<accession>A0A1W0B5N2</accession>
<reference evidence="2 3" key="1">
    <citation type="journal article" date="2016" name="Antonie Van Leeuwenhoek">
        <title>Nocardia donostiensis sp. nov., isolated from human respiratory specimens.</title>
        <authorList>
            <person name="Ercibengoa M."/>
            <person name="Bell M."/>
            <person name="Marimon J.M."/>
            <person name="Humrighouse B."/>
            <person name="Klenk H.P."/>
            <person name="Potter G."/>
            <person name="Perez-Trallero E."/>
        </authorList>
    </citation>
    <scope>NUCLEOTIDE SEQUENCE [LARGE SCALE GENOMIC DNA]</scope>
    <source>
        <strain evidence="2 3">X1655</strain>
    </source>
</reference>
<organism evidence="2 3">
    <name type="scientific">Nocardia donostiensis</name>
    <dbReference type="NCBI Taxonomy" id="1538463"/>
    <lineage>
        <taxon>Bacteria</taxon>
        <taxon>Bacillati</taxon>
        <taxon>Actinomycetota</taxon>
        <taxon>Actinomycetes</taxon>
        <taxon>Mycobacteriales</taxon>
        <taxon>Nocardiaceae</taxon>
        <taxon>Nocardia</taxon>
    </lineage>
</organism>
<dbReference type="CDD" id="cd02440">
    <property type="entry name" value="AdoMet_MTases"/>
    <property type="match status" value="1"/>
</dbReference>
<dbReference type="OrthoDB" id="9808140at2"/>
<sequence>MFTDHADIGIVISGLRRYNLFTAAFFLGRHHRLIAELARLSGAGTGDQALDIGCGPGKLVRALGDMVGPEGGVVGVDPSETAVAYNRRRDRSPNHRYEQSVAQQLNQLDAAFDIITCTFVMHHIPEQHRVAAVEEMWRVLRPGGRLLLADAHPTVRARSVFAGIARLARRGSNPHDTFDAVDIRQYSETLVAVGFATPHFVTSRYSTGILIAEKPDLP</sequence>
<dbReference type="Proteomes" id="UP000188836">
    <property type="component" value="Unassembled WGS sequence"/>
</dbReference>
<dbReference type="STRING" id="1538463.B0T36_04395"/>
<dbReference type="InterPro" id="IPR029063">
    <property type="entry name" value="SAM-dependent_MTases_sf"/>
</dbReference>
<dbReference type="GO" id="GO:0010420">
    <property type="term" value="F:polyprenyldihydroxybenzoate methyltransferase activity"/>
    <property type="evidence" value="ECO:0007669"/>
    <property type="project" value="TreeGrafter"/>
</dbReference>